<evidence type="ECO:0000313" key="2">
    <source>
        <dbReference type="Proteomes" id="UP001140234"/>
    </source>
</evidence>
<organism evidence="1 2">
    <name type="scientific">Coemansia nantahalensis</name>
    <dbReference type="NCBI Taxonomy" id="2789366"/>
    <lineage>
        <taxon>Eukaryota</taxon>
        <taxon>Fungi</taxon>
        <taxon>Fungi incertae sedis</taxon>
        <taxon>Zoopagomycota</taxon>
        <taxon>Kickxellomycotina</taxon>
        <taxon>Kickxellomycetes</taxon>
        <taxon>Kickxellales</taxon>
        <taxon>Kickxellaceae</taxon>
        <taxon>Coemansia</taxon>
    </lineage>
</organism>
<proteinExistence type="predicted"/>
<keyword evidence="2" id="KW-1185">Reference proteome</keyword>
<reference evidence="1" key="1">
    <citation type="submission" date="2022-07" db="EMBL/GenBank/DDBJ databases">
        <title>Phylogenomic reconstructions and comparative analyses of Kickxellomycotina fungi.</title>
        <authorList>
            <person name="Reynolds N.K."/>
            <person name="Stajich J.E."/>
            <person name="Barry K."/>
            <person name="Grigoriev I.V."/>
            <person name="Crous P."/>
            <person name="Smith M.E."/>
        </authorList>
    </citation>
    <scope>NUCLEOTIDE SEQUENCE</scope>
    <source>
        <strain evidence="1">CBS 109366</strain>
    </source>
</reference>
<evidence type="ECO:0000313" key="1">
    <source>
        <dbReference type="EMBL" id="KAJ2775224.1"/>
    </source>
</evidence>
<dbReference type="EMBL" id="JANBUJ010000031">
    <property type="protein sequence ID" value="KAJ2775224.1"/>
    <property type="molecule type" value="Genomic_DNA"/>
</dbReference>
<sequence>MASDNPSLSALAQPVVQTEPALFGAGGDSSAQRRLSSLTKEAWILASLKKRRGEFLTQHGLDVFVGTWNVNGRGPATGAELQVWLGAAGAAADLVVLGFQELDVRAEAFVYNNAAKDAEWTEAVEASLAAAAAGSGRRLAKVASKQLIGMFVMVYAQEAVAQRISGVQTASIGCGIMGMVGNKGAVAVRLAYMDTPMCFVCAHLAHDAAAVDKRNAQFHDLCKRLAFAADAEHAADPLTPRDVAGTYGGSGAADRPLTVFDHSYLVWLGDLNYRLAIDTGDMADVLARGDHAALLGLDQLRMAQLHRQAFAGFSEGEIGFRPTYKFAVGTGDYDERRRPAWCDRVLWWARPGCEDGVRCRSYTAAASVCMSDHKPVRAQLAVDAWTVDAERRRAVYLEVLRELDRFENECIPTATLEATVVDFGEVRYGQLERRRLRLANSGQVPLEYSFVATPSRAAAAAAWLRIAPDGGMLLPEQAVELELTVLVDQRTSAALSTLAEDLYDILVLHLRHGRDYFIQVQGAYQPSVFGMSLDVLVHCKSAVRSMRHADYEACLASGRFSVPKCIWSLTDFMSRYGVDRGFSLFQFPGDRALERRIRDWLDADEPLDPAAVLQWPDEGGGTGSPGPATAATAAPAEGAAPTSSRVSLTDQTLVPSTMQSAWSVLDAYHAPSTVDALERLSLGAWDSTLRTAPLGRSSSSDAGSASDNSTHEAETQPATANEQAAGVPIGGGSAAAAAVEVRHDAGVDAVASCLVELLRALPEPLVPTALHGLCIEAGGISRAAALEALETLPPGNLNVLVYLLAFLREAIERGAASAPRVAAVLAPALLRPLAPADSPGAEAFLALLLLHQ</sequence>
<comment type="caution">
    <text evidence="1">The sequence shown here is derived from an EMBL/GenBank/DDBJ whole genome shotgun (WGS) entry which is preliminary data.</text>
</comment>
<dbReference type="Proteomes" id="UP001140234">
    <property type="component" value="Unassembled WGS sequence"/>
</dbReference>
<accession>A0ACC1K7Y2</accession>
<protein>
    <submittedName>
        <fullName evidence="1">Uncharacterized protein</fullName>
    </submittedName>
</protein>
<gene>
    <name evidence="1" type="ORF">IWQ57_000503</name>
</gene>
<name>A0ACC1K7Y2_9FUNG</name>